<proteinExistence type="predicted"/>
<accession>A0A8J5NDN1</accession>
<evidence type="ECO:0000313" key="1">
    <source>
        <dbReference type="EMBL" id="KAG7177266.1"/>
    </source>
</evidence>
<organism evidence="1 2">
    <name type="scientific">Homarus americanus</name>
    <name type="common">American lobster</name>
    <dbReference type="NCBI Taxonomy" id="6706"/>
    <lineage>
        <taxon>Eukaryota</taxon>
        <taxon>Metazoa</taxon>
        <taxon>Ecdysozoa</taxon>
        <taxon>Arthropoda</taxon>
        <taxon>Crustacea</taxon>
        <taxon>Multicrustacea</taxon>
        <taxon>Malacostraca</taxon>
        <taxon>Eumalacostraca</taxon>
        <taxon>Eucarida</taxon>
        <taxon>Decapoda</taxon>
        <taxon>Pleocyemata</taxon>
        <taxon>Astacidea</taxon>
        <taxon>Nephropoidea</taxon>
        <taxon>Nephropidae</taxon>
        <taxon>Homarus</taxon>
    </lineage>
</organism>
<reference evidence="1" key="1">
    <citation type="journal article" date="2021" name="Sci. Adv.">
        <title>The American lobster genome reveals insights on longevity, neural, and immune adaptations.</title>
        <authorList>
            <person name="Polinski J.M."/>
            <person name="Zimin A.V."/>
            <person name="Clark K.F."/>
            <person name="Kohn A.B."/>
            <person name="Sadowski N."/>
            <person name="Timp W."/>
            <person name="Ptitsyn A."/>
            <person name="Khanna P."/>
            <person name="Romanova D.Y."/>
            <person name="Williams P."/>
            <person name="Greenwood S.J."/>
            <person name="Moroz L.L."/>
            <person name="Walt D.R."/>
            <person name="Bodnar A.G."/>
        </authorList>
    </citation>
    <scope>NUCLEOTIDE SEQUENCE</scope>
    <source>
        <strain evidence="1">GMGI-L3</strain>
    </source>
</reference>
<protein>
    <submittedName>
        <fullName evidence="1">Uncharacterized protein</fullName>
    </submittedName>
</protein>
<dbReference type="EMBL" id="JAHLQT010002534">
    <property type="protein sequence ID" value="KAG7177266.1"/>
    <property type="molecule type" value="Genomic_DNA"/>
</dbReference>
<sequence length="97" mass="11121">MQALIEQVLQLLRETATIASTVPNATLGDPNTGIPEASLHLQTRQPHDTLPHKLYPYVTLREFKVWRSAWSDYEGLLQLRNQPHQTQLAHLRSCLPR</sequence>
<dbReference type="Proteomes" id="UP000747542">
    <property type="component" value="Unassembled WGS sequence"/>
</dbReference>
<dbReference type="AlphaFoldDB" id="A0A8J5NDN1"/>
<gene>
    <name evidence="1" type="ORF">Hamer_G000546</name>
</gene>
<name>A0A8J5NDN1_HOMAM</name>
<comment type="caution">
    <text evidence="1">The sequence shown here is derived from an EMBL/GenBank/DDBJ whole genome shotgun (WGS) entry which is preliminary data.</text>
</comment>
<keyword evidence="2" id="KW-1185">Reference proteome</keyword>
<evidence type="ECO:0000313" key="2">
    <source>
        <dbReference type="Proteomes" id="UP000747542"/>
    </source>
</evidence>